<evidence type="ECO:0000259" key="3">
    <source>
        <dbReference type="Pfam" id="PF09375"/>
    </source>
</evidence>
<name>A0A399S7N1_9BACT</name>
<dbReference type="Gene3D" id="1.20.1420.20">
    <property type="entry name" value="M75 peptidase, HXXE motif"/>
    <property type="match status" value="1"/>
</dbReference>
<keyword evidence="5" id="KW-1185">Reference proteome</keyword>
<dbReference type="Pfam" id="PF09375">
    <property type="entry name" value="Peptidase_M75"/>
    <property type="match status" value="1"/>
</dbReference>
<accession>A0A399S7N1</accession>
<dbReference type="InterPro" id="IPR034984">
    <property type="entry name" value="Imelysin-like_IPPA"/>
</dbReference>
<dbReference type="CDD" id="cd14659">
    <property type="entry name" value="Imelysin-like_IPPA"/>
    <property type="match status" value="1"/>
</dbReference>
<gene>
    <name evidence="4" type="ORF">D1627_11995</name>
</gene>
<sequence length="391" mass="42145">MGFIYPGLLPFSFKKQYILMKFNFRKYSLVALASAALLSSCSSSDGESAPADTYDRDAMVAHYADNLIIPAYATFSAKAEAMHTAINAFAATPTAVNLQAARAAYLDAYTAWQDASVFEFGPASDQLLRTNLNIYPTSSAEIEANITAGTYDLQAAANLDAKGFPALDYLLYNAADATLLEQYTNAANAAKRKKYLQDVSALIKQRAAATYQGWTNGGYTSTFKQAKGTAVGSAIGSLVNELNQDIDNTKRNKIGFPSGRFSQGTTLPDRVEAYYSQSFSLELLKRSIKAEKAVFMGMTTNGTNGPGLDDYLDYVKAPYGQGLLSDAIEQQFDAALAAVNAIQEPLVQAVNTQPQAVTKAYDELQKLIVLTKTDMPSALGVTITYNDSDGD</sequence>
<organism evidence="4 5">
    <name type="scientific">Pontibacter oryzae</name>
    <dbReference type="NCBI Taxonomy" id="2304593"/>
    <lineage>
        <taxon>Bacteria</taxon>
        <taxon>Pseudomonadati</taxon>
        <taxon>Bacteroidota</taxon>
        <taxon>Cytophagia</taxon>
        <taxon>Cytophagales</taxon>
        <taxon>Hymenobacteraceae</taxon>
        <taxon>Pontibacter</taxon>
    </lineage>
</organism>
<dbReference type="EMBL" id="QWGE01000003">
    <property type="protein sequence ID" value="RIJ37807.1"/>
    <property type="molecule type" value="Genomic_DNA"/>
</dbReference>
<keyword evidence="2" id="KW-0732">Signal</keyword>
<dbReference type="InterPro" id="IPR018976">
    <property type="entry name" value="Imelysin-like"/>
</dbReference>
<evidence type="ECO:0000256" key="2">
    <source>
        <dbReference type="ARBA" id="ARBA00022729"/>
    </source>
</evidence>
<dbReference type="GO" id="GO:0030313">
    <property type="term" value="C:cell envelope"/>
    <property type="evidence" value="ECO:0007669"/>
    <property type="project" value="UniProtKB-SubCell"/>
</dbReference>
<comment type="caution">
    <text evidence="4">The sequence shown here is derived from an EMBL/GenBank/DDBJ whole genome shotgun (WGS) entry which is preliminary data.</text>
</comment>
<proteinExistence type="predicted"/>
<evidence type="ECO:0000313" key="4">
    <source>
        <dbReference type="EMBL" id="RIJ37807.1"/>
    </source>
</evidence>
<protein>
    <recommendedName>
        <fullName evidence="3">Imelysin-like domain-containing protein</fullName>
    </recommendedName>
</protein>
<reference evidence="5" key="1">
    <citation type="submission" date="2018-08" db="EMBL/GenBank/DDBJ databases">
        <title>Mucilaginibacter sp. MYSH2.</title>
        <authorList>
            <person name="Seo T."/>
        </authorList>
    </citation>
    <scope>NUCLEOTIDE SEQUENCE [LARGE SCALE GENOMIC DNA]</scope>
    <source>
        <strain evidence="5">KIRAN</strain>
    </source>
</reference>
<evidence type="ECO:0000256" key="1">
    <source>
        <dbReference type="ARBA" id="ARBA00004196"/>
    </source>
</evidence>
<comment type="subcellular location">
    <subcellularLocation>
        <location evidence="1">Cell envelope</location>
    </subcellularLocation>
</comment>
<dbReference type="AlphaFoldDB" id="A0A399S7N1"/>
<dbReference type="InterPro" id="IPR038352">
    <property type="entry name" value="Imelysin_sf"/>
</dbReference>
<feature type="domain" description="Imelysin-like" evidence="3">
    <location>
        <begin position="68"/>
        <end position="368"/>
    </location>
</feature>
<evidence type="ECO:0000313" key="5">
    <source>
        <dbReference type="Proteomes" id="UP000266005"/>
    </source>
</evidence>
<dbReference type="Proteomes" id="UP000266005">
    <property type="component" value="Unassembled WGS sequence"/>
</dbReference>